<sequence>MGAQYLQPIETDTLEQIVISPGAGSFIGLVADLMSTRRFTLPIVCVMLLCGQSHSSADTSEALRHETSIIISQLADGEGELDYEIRIGGPSRYVVPVESVALTAPDGTLVGWQVERGRSYSTVSAESFDELETRFFGEWSVAETLVGGEQVHYEFTLNTFDLVEVFSEVPTILSPTPGATVPLEFTVTWAYEDGTIPMLSTIGRTDLLQGVRSFNTVSTSPTSWNVEVEPTGEFDLIDVTLSAGNSMRMENGVSFVPPIDRINDEFYFGTFFRTLSSPVAFVVAVPEPPSGLFMASFLVLAIASGGRVRSGT</sequence>
<name>A0A9X2F8G8_9BACT</name>
<dbReference type="AlphaFoldDB" id="A0A9X2F8G8"/>
<dbReference type="Proteomes" id="UP001155241">
    <property type="component" value="Unassembled WGS sequence"/>
</dbReference>
<comment type="caution">
    <text evidence="1">The sequence shown here is derived from an EMBL/GenBank/DDBJ whole genome shotgun (WGS) entry which is preliminary data.</text>
</comment>
<dbReference type="RefSeq" id="WP_252852339.1">
    <property type="nucleotide sequence ID" value="NZ_JAMXLR010000036.1"/>
</dbReference>
<protein>
    <submittedName>
        <fullName evidence="1">Uncharacterized protein</fullName>
    </submittedName>
</protein>
<reference evidence="1" key="1">
    <citation type="submission" date="2022-06" db="EMBL/GenBank/DDBJ databases">
        <title>Aeoliella straminimaris, a novel planctomycete from sediments.</title>
        <authorList>
            <person name="Vitorino I.R."/>
            <person name="Lage O.M."/>
        </authorList>
    </citation>
    <scope>NUCLEOTIDE SEQUENCE</scope>
    <source>
        <strain evidence="1">ICT_H6.2</strain>
    </source>
</reference>
<proteinExistence type="predicted"/>
<evidence type="ECO:0000313" key="2">
    <source>
        <dbReference type="Proteomes" id="UP001155241"/>
    </source>
</evidence>
<organism evidence="1 2">
    <name type="scientific">Aeoliella straminimaris</name>
    <dbReference type="NCBI Taxonomy" id="2954799"/>
    <lineage>
        <taxon>Bacteria</taxon>
        <taxon>Pseudomonadati</taxon>
        <taxon>Planctomycetota</taxon>
        <taxon>Planctomycetia</taxon>
        <taxon>Pirellulales</taxon>
        <taxon>Lacipirellulaceae</taxon>
        <taxon>Aeoliella</taxon>
    </lineage>
</organism>
<dbReference type="EMBL" id="JAMXLR010000036">
    <property type="protein sequence ID" value="MCO6044235.1"/>
    <property type="molecule type" value="Genomic_DNA"/>
</dbReference>
<evidence type="ECO:0000313" key="1">
    <source>
        <dbReference type="EMBL" id="MCO6044235.1"/>
    </source>
</evidence>
<keyword evidence="2" id="KW-1185">Reference proteome</keyword>
<accession>A0A9X2F8G8</accession>
<gene>
    <name evidence="1" type="ORF">NG895_09985</name>
</gene>